<dbReference type="AlphaFoldDB" id="A0A2X0K4Y0"/>
<sequence>LYTPATPDYATTTSNTVHTVRYLTTITGGTPNTTHAHHGQTLTLTGGLWEQGMTGWHRIGGLEVRLVFRATGSNVWHTAATDWTSTAGYYTLHATATTSG</sequence>
<name>A0A2X0K4Y0_9ACTN</name>
<dbReference type="RefSeq" id="WP_165845665.1">
    <property type="nucleotide sequence ID" value="NZ_QKYN01000116.1"/>
</dbReference>
<organism evidence="1 2">
    <name type="scientific">Streptacidiphilus pinicola</name>
    <dbReference type="NCBI Taxonomy" id="2219663"/>
    <lineage>
        <taxon>Bacteria</taxon>
        <taxon>Bacillati</taxon>
        <taxon>Actinomycetota</taxon>
        <taxon>Actinomycetes</taxon>
        <taxon>Kitasatosporales</taxon>
        <taxon>Streptomycetaceae</taxon>
        <taxon>Streptacidiphilus</taxon>
    </lineage>
</organism>
<evidence type="ECO:0000313" key="2">
    <source>
        <dbReference type="Proteomes" id="UP000248889"/>
    </source>
</evidence>
<comment type="caution">
    <text evidence="1">The sequence shown here is derived from an EMBL/GenBank/DDBJ whole genome shotgun (WGS) entry which is preliminary data.</text>
</comment>
<evidence type="ECO:0000313" key="1">
    <source>
        <dbReference type="EMBL" id="RAG82350.1"/>
    </source>
</evidence>
<accession>A0A2X0K4Y0</accession>
<reference evidence="1 2" key="1">
    <citation type="submission" date="2018-06" db="EMBL/GenBank/DDBJ databases">
        <title>Streptacidiphilus pinicola sp. nov., isolated from pine grove soil.</title>
        <authorList>
            <person name="Roh S.G."/>
            <person name="Park S."/>
            <person name="Kim M.-K."/>
            <person name="Yun B.-R."/>
            <person name="Park J."/>
            <person name="Kim M.J."/>
            <person name="Kim Y.S."/>
            <person name="Kim S.B."/>
        </authorList>
    </citation>
    <scope>NUCLEOTIDE SEQUENCE [LARGE SCALE GENOMIC DNA]</scope>
    <source>
        <strain evidence="1 2">MMS16-CNU450</strain>
    </source>
</reference>
<feature type="non-terminal residue" evidence="1">
    <location>
        <position position="1"/>
    </location>
</feature>
<proteinExistence type="predicted"/>
<gene>
    <name evidence="1" type="ORF">DN069_27910</name>
</gene>
<keyword evidence="2" id="KW-1185">Reference proteome</keyword>
<dbReference type="Proteomes" id="UP000248889">
    <property type="component" value="Unassembled WGS sequence"/>
</dbReference>
<feature type="non-terminal residue" evidence="1">
    <location>
        <position position="100"/>
    </location>
</feature>
<protein>
    <submittedName>
        <fullName evidence="1">Uncharacterized protein</fullName>
    </submittedName>
</protein>
<dbReference type="EMBL" id="QKYN01000116">
    <property type="protein sequence ID" value="RAG82350.1"/>
    <property type="molecule type" value="Genomic_DNA"/>
</dbReference>